<dbReference type="AlphaFoldDB" id="A0A8H3R1S4"/>
<evidence type="ECO:0000313" key="2">
    <source>
        <dbReference type="Proteomes" id="UP000615446"/>
    </source>
</evidence>
<proteinExistence type="predicted"/>
<comment type="caution">
    <text evidence="1">The sequence shown here is derived from an EMBL/GenBank/DDBJ whole genome shotgun (WGS) entry which is preliminary data.</text>
</comment>
<accession>A0A8H3R1S4</accession>
<protein>
    <submittedName>
        <fullName evidence="1">Uncharacterized protein</fullName>
    </submittedName>
</protein>
<organism evidence="1 2">
    <name type="scientific">Rhizophagus clarus</name>
    <dbReference type="NCBI Taxonomy" id="94130"/>
    <lineage>
        <taxon>Eukaryota</taxon>
        <taxon>Fungi</taxon>
        <taxon>Fungi incertae sedis</taxon>
        <taxon>Mucoromycota</taxon>
        <taxon>Glomeromycotina</taxon>
        <taxon>Glomeromycetes</taxon>
        <taxon>Glomerales</taxon>
        <taxon>Glomeraceae</taxon>
        <taxon>Rhizophagus</taxon>
    </lineage>
</organism>
<sequence>MVKNIVLFIHFGGFVSSDKSFGNEAIDRYIQLFIYDLTIDTTNPRYGSGLASAKANLLPMQLLGPLRKGK</sequence>
<name>A0A8H3R1S4_9GLOM</name>
<dbReference type="EMBL" id="BLAL01000285">
    <property type="protein sequence ID" value="GET00294.1"/>
    <property type="molecule type" value="Genomic_DNA"/>
</dbReference>
<reference evidence="1" key="1">
    <citation type="submission" date="2019-10" db="EMBL/GenBank/DDBJ databases">
        <title>Conservation and host-specific expression of non-tandemly repeated heterogenous ribosome RNA gene in arbuscular mycorrhizal fungi.</title>
        <authorList>
            <person name="Maeda T."/>
            <person name="Kobayashi Y."/>
            <person name="Nakagawa T."/>
            <person name="Ezawa T."/>
            <person name="Yamaguchi K."/>
            <person name="Bino T."/>
            <person name="Nishimoto Y."/>
            <person name="Shigenobu S."/>
            <person name="Kawaguchi M."/>
        </authorList>
    </citation>
    <scope>NUCLEOTIDE SEQUENCE</scope>
    <source>
        <strain evidence="1">HR1</strain>
    </source>
</reference>
<evidence type="ECO:0000313" key="1">
    <source>
        <dbReference type="EMBL" id="GET00294.1"/>
    </source>
</evidence>
<dbReference type="Proteomes" id="UP000615446">
    <property type="component" value="Unassembled WGS sequence"/>
</dbReference>
<gene>
    <name evidence="1" type="ORF">RCL2_002675900</name>
</gene>